<feature type="transmembrane region" description="Helical" evidence="1">
    <location>
        <begin position="410"/>
        <end position="430"/>
    </location>
</feature>
<evidence type="ECO:0000256" key="1">
    <source>
        <dbReference type="SAM" id="Phobius"/>
    </source>
</evidence>
<name>A0A239DKG6_9FIRM</name>
<gene>
    <name evidence="2" type="ORF">SAMN05446037_10083</name>
</gene>
<reference evidence="2 3" key="1">
    <citation type="submission" date="2017-06" db="EMBL/GenBank/DDBJ databases">
        <authorList>
            <person name="Kim H.J."/>
            <person name="Triplett B.A."/>
        </authorList>
    </citation>
    <scope>NUCLEOTIDE SEQUENCE [LARGE SCALE GENOMIC DNA]</scope>
    <source>
        <strain evidence="2 3">SCA</strain>
    </source>
</reference>
<feature type="transmembrane region" description="Helical" evidence="1">
    <location>
        <begin position="644"/>
        <end position="662"/>
    </location>
</feature>
<dbReference type="RefSeq" id="WP_242975091.1">
    <property type="nucleotide sequence ID" value="NZ_FZOJ01000008.1"/>
</dbReference>
<protein>
    <submittedName>
        <fullName evidence="2">Uncharacterized protein</fullName>
    </submittedName>
</protein>
<sequence length="724" mass="80773">MKITKRPLRILFIIIIGVFFIDNAVISYGVNQESTPKVVMVIINRVDFYDLYNMPQMKSIIDQSSIALMNTRASGRNSEFKSYATLGWGTRAEAAQNTSTFFRLEEETTGIYERRTGDLFEEEGIVNININLLIQQNLRGEYGAFPGILGDLLRKHNYRTAIIGNSDIENEKSRAIGLIAMDSRGYIDDGNVSEELIEEDNYSPYGIKTNYSQLLNSSIEVYPKGDLILIETGDTNRLDRYKDNLSTSLYQHHKNNILSNIDDFVGNLLNHIDINETLLMFVTPYPSDYAAAAGERLTPVIIYDGGLNQGLLWSSTTRRPGIIGNVDIAPTILSYFHIEPTNMIGRKLTSIPREDAINHIHYLNKRVVNTSLQRYRILYSFAIFQMLASVIALLAIVFKKRIHKKWNTPISLVLLSTIVAPFTLLILPLLGIMSLLANYLLLIGITGGFVCSLYALGRKNSLNMIMYASFLIMIGLIVDIILGQNLIKNSILGYDPIIGARYYGIGNEYMGVLIGSALIFTTTLIERFKLNKYFIILIYIFTIAIIALPTLGANVGGTITAVVAFLFTSIRLLGMKINSKKLIYIFLSMVMVIAVIAFIDLFIMENQTHLANALQQIVEKGPVAIYEIIARKISMNIRVMGVTVWSRVLLIALAILGVLFYRPVGVIKSLANDYPNIAIGWSGIILGCVISFAVNDSGVVAAATTIIFLTTSILYLIMNKTTLE</sequence>
<evidence type="ECO:0000313" key="2">
    <source>
        <dbReference type="EMBL" id="SNS32699.1"/>
    </source>
</evidence>
<keyword evidence="1" id="KW-0472">Membrane</keyword>
<feature type="transmembrane region" description="Helical" evidence="1">
    <location>
        <begin position="557"/>
        <end position="575"/>
    </location>
</feature>
<feature type="transmembrane region" description="Helical" evidence="1">
    <location>
        <begin position="674"/>
        <end position="693"/>
    </location>
</feature>
<dbReference type="Proteomes" id="UP000198304">
    <property type="component" value="Unassembled WGS sequence"/>
</dbReference>
<dbReference type="EMBL" id="FZOJ01000008">
    <property type="protein sequence ID" value="SNS32699.1"/>
    <property type="molecule type" value="Genomic_DNA"/>
</dbReference>
<feature type="transmembrane region" description="Helical" evidence="1">
    <location>
        <begin position="582"/>
        <end position="604"/>
    </location>
</feature>
<dbReference type="Gene3D" id="3.40.720.10">
    <property type="entry name" value="Alkaline Phosphatase, subunit A"/>
    <property type="match status" value="1"/>
</dbReference>
<organism evidence="2 3">
    <name type="scientific">Anaerovirgula multivorans</name>
    <dbReference type="NCBI Taxonomy" id="312168"/>
    <lineage>
        <taxon>Bacteria</taxon>
        <taxon>Bacillati</taxon>
        <taxon>Bacillota</taxon>
        <taxon>Clostridia</taxon>
        <taxon>Peptostreptococcales</taxon>
        <taxon>Natronincolaceae</taxon>
        <taxon>Anaerovirgula</taxon>
    </lineage>
</organism>
<feature type="transmembrane region" description="Helical" evidence="1">
    <location>
        <begin position="533"/>
        <end position="551"/>
    </location>
</feature>
<keyword evidence="3" id="KW-1185">Reference proteome</keyword>
<feature type="transmembrane region" description="Helical" evidence="1">
    <location>
        <begin position="377"/>
        <end position="398"/>
    </location>
</feature>
<dbReference type="AlphaFoldDB" id="A0A239DKG6"/>
<proteinExistence type="predicted"/>
<evidence type="ECO:0000313" key="3">
    <source>
        <dbReference type="Proteomes" id="UP000198304"/>
    </source>
</evidence>
<feature type="transmembrane region" description="Helical" evidence="1">
    <location>
        <begin position="436"/>
        <end position="457"/>
    </location>
</feature>
<dbReference type="InterPro" id="IPR017850">
    <property type="entry name" value="Alkaline_phosphatase_core_sf"/>
</dbReference>
<accession>A0A239DKG6</accession>
<dbReference type="SUPFAM" id="SSF53649">
    <property type="entry name" value="Alkaline phosphatase-like"/>
    <property type="match status" value="1"/>
</dbReference>
<keyword evidence="1" id="KW-0812">Transmembrane</keyword>
<keyword evidence="1" id="KW-1133">Transmembrane helix</keyword>
<feature type="transmembrane region" description="Helical" evidence="1">
    <location>
        <begin position="699"/>
        <end position="718"/>
    </location>
</feature>
<feature type="transmembrane region" description="Helical" evidence="1">
    <location>
        <begin position="464"/>
        <end position="482"/>
    </location>
</feature>
<feature type="transmembrane region" description="Helical" evidence="1">
    <location>
        <begin position="502"/>
        <end position="521"/>
    </location>
</feature>